<dbReference type="Proteomes" id="UP000199077">
    <property type="component" value="Chromosome I"/>
</dbReference>
<evidence type="ECO:0000313" key="6">
    <source>
        <dbReference type="EMBL" id="SDP68389.1"/>
    </source>
</evidence>
<protein>
    <submittedName>
        <fullName evidence="6">Alpha/beta hydrolase fold</fullName>
    </submittedName>
</protein>
<feature type="chain" id="PRO_5038923224" evidence="4">
    <location>
        <begin position="26"/>
        <end position="513"/>
    </location>
</feature>
<sequence>MTRQGRLLVATAAALAVGLSGCSLIPGDDQPAVTPVPTTARTPPAGSEALAKFYGHKLTWKGCGLGECAGLSVPMDYAKPEGEVITVQVLRMRATKKSQRLGSLVVNPGGPGASGIDYARAADFIVGKPVRQRFDVVGFDPRGVQRSSPVDCLSDEEMDDFLAQDPTPDDDSEVASFMGSMKVLGEGCLQRTGPLLGHISTEDTAKDLDILRSALGDAKLNYLGKSYGTQLGAVYAGLFPQLVGRMVLDGVLPPDLTWEESAVGQAEGFERAAHAWARDCVDDGDCPLGDSESEVMAGLGDLLKRLDRTPVPMRDGRESELTEGWATVGVAQAMYDQGSWGALTDALRQVVTQDNGTELMLIADEYARRDPSGKYTANLLEAFYAISCLDSPGRPDAKYYEDIVARAEAKAPVFGEALAWGAATCSAWPVKSGEGPRKISAEGSGPIVVIGTTRDPATPYEWAVRERAQLANARLLTFDGDGHTAYTRSNKCIDDAVNDYYTKGTVPADNLKC</sequence>
<evidence type="ECO:0000256" key="3">
    <source>
        <dbReference type="ARBA" id="ARBA00022801"/>
    </source>
</evidence>
<dbReference type="AlphaFoldDB" id="A0A1H0UQ86"/>
<dbReference type="EMBL" id="LT629711">
    <property type="protein sequence ID" value="SDP68389.1"/>
    <property type="molecule type" value="Genomic_DNA"/>
</dbReference>
<dbReference type="GO" id="GO:0016787">
    <property type="term" value="F:hydrolase activity"/>
    <property type="evidence" value="ECO:0007669"/>
    <property type="project" value="UniProtKB-KW"/>
</dbReference>
<reference evidence="7" key="1">
    <citation type="submission" date="2016-10" db="EMBL/GenBank/DDBJ databases">
        <authorList>
            <person name="Varghese N."/>
            <person name="Submissions S."/>
        </authorList>
    </citation>
    <scope>NUCLEOTIDE SEQUENCE [LARGE SCALE GENOMIC DNA]</scope>
    <source>
        <strain evidence="7">DSM 22329</strain>
    </source>
</reference>
<keyword evidence="3 6" id="KW-0378">Hydrolase</keyword>
<dbReference type="InterPro" id="IPR051601">
    <property type="entry name" value="Serine_prot/Carboxylest_S33"/>
</dbReference>
<comment type="similarity">
    <text evidence="1">Belongs to the peptidase S33 family.</text>
</comment>
<evidence type="ECO:0000259" key="5">
    <source>
        <dbReference type="Pfam" id="PF08386"/>
    </source>
</evidence>
<keyword evidence="2 4" id="KW-0732">Signal</keyword>
<organism evidence="6 7">
    <name type="scientific">Pedococcus dokdonensis</name>
    <dbReference type="NCBI Taxonomy" id="443156"/>
    <lineage>
        <taxon>Bacteria</taxon>
        <taxon>Bacillati</taxon>
        <taxon>Actinomycetota</taxon>
        <taxon>Actinomycetes</taxon>
        <taxon>Micrococcales</taxon>
        <taxon>Intrasporangiaceae</taxon>
        <taxon>Pedococcus</taxon>
    </lineage>
</organism>
<accession>A0A1H0UQ86</accession>
<dbReference type="PANTHER" id="PTHR43248:SF29">
    <property type="entry name" value="TRIPEPTIDYL AMINOPEPTIDASE"/>
    <property type="match status" value="1"/>
</dbReference>
<evidence type="ECO:0000256" key="1">
    <source>
        <dbReference type="ARBA" id="ARBA00010088"/>
    </source>
</evidence>
<dbReference type="SUPFAM" id="SSF53474">
    <property type="entry name" value="alpha/beta-Hydrolases"/>
    <property type="match status" value="1"/>
</dbReference>
<evidence type="ECO:0000256" key="2">
    <source>
        <dbReference type="ARBA" id="ARBA00022729"/>
    </source>
</evidence>
<evidence type="ECO:0000313" key="7">
    <source>
        <dbReference type="Proteomes" id="UP000199077"/>
    </source>
</evidence>
<proteinExistence type="inferred from homology"/>
<dbReference type="InterPro" id="IPR013595">
    <property type="entry name" value="Pept_S33_TAP-like_C"/>
</dbReference>
<dbReference type="STRING" id="443156.SAMN04489867_3453"/>
<dbReference type="RefSeq" id="WP_091788294.1">
    <property type="nucleotide sequence ID" value="NZ_LT629711.1"/>
</dbReference>
<gene>
    <name evidence="6" type="ORF">SAMN04489867_3453</name>
</gene>
<name>A0A1H0UQ86_9MICO</name>
<dbReference type="PROSITE" id="PS51257">
    <property type="entry name" value="PROKAR_LIPOPROTEIN"/>
    <property type="match status" value="1"/>
</dbReference>
<keyword evidence="7" id="KW-1185">Reference proteome</keyword>
<dbReference type="Pfam" id="PF08386">
    <property type="entry name" value="Abhydrolase_4"/>
    <property type="match status" value="1"/>
</dbReference>
<dbReference type="Gene3D" id="3.40.50.1820">
    <property type="entry name" value="alpha/beta hydrolase"/>
    <property type="match status" value="1"/>
</dbReference>
<evidence type="ECO:0000256" key="4">
    <source>
        <dbReference type="SAM" id="SignalP"/>
    </source>
</evidence>
<dbReference type="PANTHER" id="PTHR43248">
    <property type="entry name" value="2-SUCCINYL-6-HYDROXY-2,4-CYCLOHEXADIENE-1-CARBOXYLATE SYNTHASE"/>
    <property type="match status" value="1"/>
</dbReference>
<dbReference type="InterPro" id="IPR029058">
    <property type="entry name" value="AB_hydrolase_fold"/>
</dbReference>
<feature type="signal peptide" evidence="4">
    <location>
        <begin position="1"/>
        <end position="25"/>
    </location>
</feature>
<feature type="domain" description="Peptidase S33 tripeptidyl aminopeptidase-like C-terminal" evidence="5">
    <location>
        <begin position="411"/>
        <end position="513"/>
    </location>
</feature>
<dbReference type="OrthoDB" id="3252468at2"/>